<comment type="caution">
    <text evidence="2">The sequence shown here is derived from an EMBL/GenBank/DDBJ whole genome shotgun (WGS) entry which is preliminary data.</text>
</comment>
<evidence type="ECO:0000313" key="2">
    <source>
        <dbReference type="EMBL" id="OGG72977.1"/>
    </source>
</evidence>
<dbReference type="EMBL" id="MFLY01000018">
    <property type="protein sequence ID" value="OGG72977.1"/>
    <property type="molecule type" value="Genomic_DNA"/>
</dbReference>
<organism evidence="2 3">
    <name type="scientific">Candidatus Kaiserbacteria bacterium RIFCSPLOWO2_01_FULL_53_17</name>
    <dbReference type="NCBI Taxonomy" id="1798511"/>
    <lineage>
        <taxon>Bacteria</taxon>
        <taxon>Candidatus Kaiseribacteriota</taxon>
    </lineage>
</organism>
<reference evidence="2 3" key="1">
    <citation type="journal article" date="2016" name="Nat. Commun.">
        <title>Thousands of microbial genomes shed light on interconnected biogeochemical processes in an aquifer system.</title>
        <authorList>
            <person name="Anantharaman K."/>
            <person name="Brown C.T."/>
            <person name="Hug L.A."/>
            <person name="Sharon I."/>
            <person name="Castelle C.J."/>
            <person name="Probst A.J."/>
            <person name="Thomas B.C."/>
            <person name="Singh A."/>
            <person name="Wilkins M.J."/>
            <person name="Karaoz U."/>
            <person name="Brodie E.L."/>
            <person name="Williams K.H."/>
            <person name="Hubbard S.S."/>
            <person name="Banfield J.F."/>
        </authorList>
    </citation>
    <scope>NUCLEOTIDE SEQUENCE [LARGE SCALE GENOMIC DNA]</scope>
</reference>
<feature type="chain" id="PRO_5009524169" evidence="1">
    <location>
        <begin position="17"/>
        <end position="153"/>
    </location>
</feature>
<feature type="signal peptide" evidence="1">
    <location>
        <begin position="1"/>
        <end position="16"/>
    </location>
</feature>
<dbReference type="Proteomes" id="UP000177306">
    <property type="component" value="Unassembled WGS sequence"/>
</dbReference>
<keyword evidence="1" id="KW-0732">Signal</keyword>
<gene>
    <name evidence="2" type="ORF">A3A38_04520</name>
</gene>
<sequence length="153" mass="16541">MFLVLACLSFAPQVYAAGPKEVAKIMAFIQHDPRTLKIDNEFRYGVPGTISSAQREIARANLTLRNGQHVEVTLLKDSDAQEATGIMVEQFLKDGNGMPAGLIVYVDLNADAAADAFFAIPPADLNATFGDLENALNEYDQLLDNVLAALKSV</sequence>
<proteinExistence type="predicted"/>
<evidence type="ECO:0000256" key="1">
    <source>
        <dbReference type="SAM" id="SignalP"/>
    </source>
</evidence>
<protein>
    <submittedName>
        <fullName evidence="2">Uncharacterized protein</fullName>
    </submittedName>
</protein>
<dbReference type="AlphaFoldDB" id="A0A1F6EH96"/>
<accession>A0A1F6EH96</accession>
<name>A0A1F6EH96_9BACT</name>
<evidence type="ECO:0000313" key="3">
    <source>
        <dbReference type="Proteomes" id="UP000177306"/>
    </source>
</evidence>